<proteinExistence type="predicted"/>
<comment type="caution">
    <text evidence="1">The sequence shown here is derived from an EMBL/GenBank/DDBJ whole genome shotgun (WGS) entry which is preliminary data.</text>
</comment>
<dbReference type="Proteomes" id="UP000805649">
    <property type="component" value="Unassembled WGS sequence"/>
</dbReference>
<name>A0ACC3Z2J3_COLTU</name>
<evidence type="ECO:0000313" key="1">
    <source>
        <dbReference type="EMBL" id="KAL0938317.1"/>
    </source>
</evidence>
<sequence length="152" mass="16644">MAQPNIHSFYRIWFTVIDPLVLVVSAVGCVVSPAALLDGFIPATMSKPDPDHGFLFQQIAALYLFMATIMIGVLRTSSDMKIWRTVQGGVLVVDIALLIIIYVSLDHQARLSPSKLRLQDYGNVLFTGWVAVVRGLFLAGVGVQDVTPKKSN</sequence>
<dbReference type="EMBL" id="VUJX02000003">
    <property type="protein sequence ID" value="KAL0938317.1"/>
    <property type="molecule type" value="Genomic_DNA"/>
</dbReference>
<accession>A0ACC3Z2J3</accession>
<protein>
    <submittedName>
        <fullName evidence="1">Uncharacterized protein</fullName>
    </submittedName>
</protein>
<gene>
    <name evidence="1" type="ORF">CTRU02_204927</name>
</gene>
<keyword evidence="2" id="KW-1185">Reference proteome</keyword>
<reference evidence="1 2" key="1">
    <citation type="journal article" date="2020" name="Phytopathology">
        <title>Genome Sequence Resources of Colletotrichum truncatum, C. plurivorum, C. musicola, and C. sojae: Four Species Pathogenic to Soybean (Glycine max).</title>
        <authorList>
            <person name="Rogerio F."/>
            <person name="Boufleur T.R."/>
            <person name="Ciampi-Guillardi M."/>
            <person name="Sukno S.A."/>
            <person name="Thon M.R."/>
            <person name="Massola Junior N.S."/>
            <person name="Baroncelli R."/>
        </authorList>
    </citation>
    <scope>NUCLEOTIDE SEQUENCE [LARGE SCALE GENOMIC DNA]</scope>
    <source>
        <strain evidence="1 2">CMES1059</strain>
    </source>
</reference>
<organism evidence="1 2">
    <name type="scientific">Colletotrichum truncatum</name>
    <name type="common">Anthracnose fungus</name>
    <name type="synonym">Colletotrichum capsici</name>
    <dbReference type="NCBI Taxonomy" id="5467"/>
    <lineage>
        <taxon>Eukaryota</taxon>
        <taxon>Fungi</taxon>
        <taxon>Dikarya</taxon>
        <taxon>Ascomycota</taxon>
        <taxon>Pezizomycotina</taxon>
        <taxon>Sordariomycetes</taxon>
        <taxon>Hypocreomycetidae</taxon>
        <taxon>Glomerellales</taxon>
        <taxon>Glomerellaceae</taxon>
        <taxon>Colletotrichum</taxon>
        <taxon>Colletotrichum truncatum species complex</taxon>
    </lineage>
</organism>
<evidence type="ECO:0000313" key="2">
    <source>
        <dbReference type="Proteomes" id="UP000805649"/>
    </source>
</evidence>